<dbReference type="Proteomes" id="UP001056336">
    <property type="component" value="Chromosome"/>
</dbReference>
<dbReference type="InterPro" id="IPR050964">
    <property type="entry name" value="Striated_Muscle_Regulatory"/>
</dbReference>
<keyword evidence="2" id="KW-0378">Hydrolase</keyword>
<dbReference type="EMBL" id="CP097332">
    <property type="protein sequence ID" value="UQX89097.1"/>
    <property type="molecule type" value="Genomic_DNA"/>
</dbReference>
<keyword evidence="3" id="KW-0119">Carbohydrate metabolism</keyword>
<dbReference type="PANTHER" id="PTHR13817:SF73">
    <property type="entry name" value="FIBRONECTIN TYPE-III DOMAIN-CONTAINING PROTEIN"/>
    <property type="match status" value="1"/>
</dbReference>
<dbReference type="Pfam" id="PF00041">
    <property type="entry name" value="fn3"/>
    <property type="match status" value="1"/>
</dbReference>
<dbReference type="Gene3D" id="2.60.40.10">
    <property type="entry name" value="Immunoglobulins"/>
    <property type="match status" value="1"/>
</dbReference>
<dbReference type="SUPFAM" id="SSF49265">
    <property type="entry name" value="Fibronectin type III"/>
    <property type="match status" value="1"/>
</dbReference>
<reference evidence="5" key="2">
    <citation type="submission" date="2022-05" db="EMBL/GenBank/DDBJ databases">
        <authorList>
            <person name="Kim J.-S."/>
            <person name="Lee K."/>
            <person name="Suh M."/>
            <person name="Eom M."/>
            <person name="Kim J.-S."/>
            <person name="Kim D.-S."/>
            <person name="Ko S.-H."/>
            <person name="Shin Y."/>
            <person name="Lee J.-S."/>
        </authorList>
    </citation>
    <scope>NUCLEOTIDE SEQUENCE</scope>
    <source>
        <strain evidence="5">N237</strain>
    </source>
</reference>
<keyword evidence="3" id="KW-0624">Polysaccharide degradation</keyword>
<dbReference type="SMART" id="SM00060">
    <property type="entry name" value="FN3"/>
    <property type="match status" value="1"/>
</dbReference>
<reference evidence="5" key="1">
    <citation type="journal article" date="2018" name="Int. J. Syst. Evol. Microbiol.">
        <title>Jatrophihabitans telluris sp. nov., isolated from sediment soil of lava forest wetlands and the emended description of the genus Jatrophihabitans.</title>
        <authorList>
            <person name="Lee K.C."/>
            <person name="Suh M.K."/>
            <person name="Eom M.K."/>
            <person name="Kim K.K."/>
            <person name="Kim J.S."/>
            <person name="Kim D.S."/>
            <person name="Ko S.H."/>
            <person name="Shin Y.K."/>
            <person name="Lee J.S."/>
        </authorList>
    </citation>
    <scope>NUCLEOTIDE SEQUENCE</scope>
    <source>
        <strain evidence="5">N237</strain>
    </source>
</reference>
<dbReference type="PRINTS" id="PR00014">
    <property type="entry name" value="FNTYPEIII"/>
</dbReference>
<evidence type="ECO:0000256" key="1">
    <source>
        <dbReference type="ARBA" id="ARBA00022737"/>
    </source>
</evidence>
<evidence type="ECO:0000313" key="5">
    <source>
        <dbReference type="EMBL" id="UQX89097.1"/>
    </source>
</evidence>
<organism evidence="5 6">
    <name type="scientific">Jatrophihabitans telluris</name>
    <dbReference type="NCBI Taxonomy" id="2038343"/>
    <lineage>
        <taxon>Bacteria</taxon>
        <taxon>Bacillati</taxon>
        <taxon>Actinomycetota</taxon>
        <taxon>Actinomycetes</taxon>
        <taxon>Jatrophihabitantales</taxon>
        <taxon>Jatrophihabitantaceae</taxon>
        <taxon>Jatrophihabitans</taxon>
    </lineage>
</organism>
<evidence type="ECO:0000256" key="2">
    <source>
        <dbReference type="ARBA" id="ARBA00023295"/>
    </source>
</evidence>
<dbReference type="PROSITE" id="PS50853">
    <property type="entry name" value="FN3"/>
    <property type="match status" value="1"/>
</dbReference>
<dbReference type="PANTHER" id="PTHR13817">
    <property type="entry name" value="TITIN"/>
    <property type="match status" value="1"/>
</dbReference>
<feature type="domain" description="Fibronectin type-III" evidence="4">
    <location>
        <begin position="364"/>
        <end position="456"/>
    </location>
</feature>
<dbReference type="InterPro" id="IPR013783">
    <property type="entry name" value="Ig-like_fold"/>
</dbReference>
<dbReference type="RefSeq" id="WP_249772993.1">
    <property type="nucleotide sequence ID" value="NZ_CP097332.1"/>
</dbReference>
<evidence type="ECO:0000313" key="6">
    <source>
        <dbReference type="Proteomes" id="UP001056336"/>
    </source>
</evidence>
<evidence type="ECO:0000256" key="3">
    <source>
        <dbReference type="ARBA" id="ARBA00023326"/>
    </source>
</evidence>
<name>A0ABY4R1B2_9ACTN</name>
<accession>A0ABY4R1B2</accession>
<dbReference type="InterPro" id="IPR036116">
    <property type="entry name" value="FN3_sf"/>
</dbReference>
<dbReference type="InterPro" id="IPR003961">
    <property type="entry name" value="FN3_dom"/>
</dbReference>
<protein>
    <submittedName>
        <fullName evidence="5">Fibronectin type III domain-containing protein</fullName>
    </submittedName>
</protein>
<keyword evidence="6" id="KW-1185">Reference proteome</keyword>
<evidence type="ECO:0000259" key="4">
    <source>
        <dbReference type="PROSITE" id="PS50853"/>
    </source>
</evidence>
<proteinExistence type="predicted"/>
<keyword evidence="2" id="KW-0326">Glycosidase</keyword>
<gene>
    <name evidence="5" type="ORF">M6D93_03620</name>
</gene>
<sequence>MRRRSIPNPLRYLGTRPVLAVLASTLAVVGAIAAVGPSASAASIHDPFGHVDVVEYRNGALHIKGWAEDRDSTHSVYVHLKVNGKDIVVLANQPRADVGKAYPALGPNRGFDFVQQRNNGTFPICATFSNRGPGRSLALGCRYFTVDNNPRIGLTTVTRIPGGLLVGGWAVDPNATGPVDVTLNVDSVQKTLSAATPSVAVPSSYLPFYGKAHGFLAGMASAAGTRQVCMSAANLGAGSGPTAFCQTVTISADPAGSLASVTRTSDTAMSVSGWALDPDTARSSTVQITVDGVALGSPFPAAAASAVATTAYPQYAANGHGFTKTLAVDGGEHTVCAIGVNYANTAGQNSTLGCTVLYAAHPVAPAQPATVSVWPGNTTVAVSWTAPTLDGGAPVTGYVVTSTPATKTVTLAGSATQTTISGLKNGTNYTFSVSAVNLAGTGAVRTSAAVAPTPIPPQVTPAPVSTSHYLRNLTGNLSNDAALMKAMGAKDAGYNPSGHRYVVLLQIGGQDMSRGGVLLSATSKFVTNAAVVNAMNAYLAGYASKQKAYAPMLLAIGTNNDVDVSSSAGAVWANRVVNPVRSYAARFPGISVGGANDIEPGFSATAAESKSWLSGYLANTSASFVFNGSADGCSTITYNSRCNNGWSMSALQWLGGGAAPSRTINLPQIYNTAMPLQWKYISYTGVKAGKSKLYFGGPLTEVTACDQVGSCGSLANTVAWQRLWSALSSSAATRQSTMPHGTDLRIN</sequence>
<dbReference type="CDD" id="cd00063">
    <property type="entry name" value="FN3"/>
    <property type="match status" value="1"/>
</dbReference>
<keyword evidence="1" id="KW-0677">Repeat</keyword>